<dbReference type="InterPro" id="IPR043894">
    <property type="entry name" value="MupG_C"/>
</dbReference>
<organism evidence="3 4">
    <name type="scientific">Staphylococcus cohnii subsp. cohnii</name>
    <dbReference type="NCBI Taxonomy" id="74704"/>
    <lineage>
        <taxon>Bacteria</taxon>
        <taxon>Bacillati</taxon>
        <taxon>Bacillota</taxon>
        <taxon>Bacilli</taxon>
        <taxon>Bacillales</taxon>
        <taxon>Staphylococcaceae</taxon>
        <taxon>Staphylococcus</taxon>
        <taxon>Staphylococcus cohnii species complex</taxon>
    </lineage>
</organism>
<dbReference type="Pfam" id="PF19200">
    <property type="entry name" value="MupG_N"/>
    <property type="match status" value="1"/>
</dbReference>
<dbReference type="PANTHER" id="PTHR38435:SF1">
    <property type="entry name" value="DUF871 DOMAIN-CONTAINING PROTEIN"/>
    <property type="match status" value="1"/>
</dbReference>
<dbReference type="Pfam" id="PF05913">
    <property type="entry name" value="MupG_C"/>
    <property type="match status" value="1"/>
</dbReference>
<dbReference type="InterPro" id="IPR017853">
    <property type="entry name" value="GH"/>
</dbReference>
<evidence type="ECO:0000259" key="1">
    <source>
        <dbReference type="Pfam" id="PF05913"/>
    </source>
</evidence>
<dbReference type="InterPro" id="IPR008589">
    <property type="entry name" value="MupG"/>
</dbReference>
<evidence type="ECO:0000259" key="2">
    <source>
        <dbReference type="Pfam" id="PF19200"/>
    </source>
</evidence>
<dbReference type="SUPFAM" id="SSF51445">
    <property type="entry name" value="(Trans)glycosidases"/>
    <property type="match status" value="1"/>
</dbReference>
<protein>
    <submittedName>
        <fullName evidence="3">Outer surface protein</fullName>
    </submittedName>
</protein>
<feature type="domain" description="6-phospho-N-acetylmuramidase N-terminal" evidence="2">
    <location>
        <begin position="4"/>
        <end position="238"/>
    </location>
</feature>
<dbReference type="Gene3D" id="2.40.100.10">
    <property type="entry name" value="Cyclophilin-like"/>
    <property type="match status" value="1"/>
</dbReference>
<feature type="domain" description="6-phospho-N-acetylmuramidase C-terminal" evidence="1">
    <location>
        <begin position="246"/>
        <end position="359"/>
    </location>
</feature>
<dbReference type="InterPro" id="IPR029000">
    <property type="entry name" value="Cyclophilin-like_dom_sf"/>
</dbReference>
<evidence type="ECO:0000313" key="4">
    <source>
        <dbReference type="Proteomes" id="UP000034455"/>
    </source>
</evidence>
<reference evidence="3 4" key="1">
    <citation type="submission" date="2015-03" db="EMBL/GenBank/DDBJ databases">
        <title>Genome Assembly of Staphylococcus cohnii subsp. cohnii strain G22B2.</title>
        <authorList>
            <person name="Nair G."/>
            <person name="Kaur G."/>
            <person name="Khatri I."/>
            <person name="Singh N.K."/>
            <person name="Sathyabama S."/>
            <person name="Maurya S.K."/>
            <person name="Subramanian S."/>
            <person name="Agrewala J.N."/>
            <person name="Mayilraj S."/>
        </authorList>
    </citation>
    <scope>NUCLEOTIDE SEQUENCE [LARGE SCALE GENOMIC DNA]</scope>
    <source>
        <strain evidence="3 4">G22B2</strain>
    </source>
</reference>
<dbReference type="PANTHER" id="PTHR38435">
    <property type="match status" value="1"/>
</dbReference>
<comment type="caution">
    <text evidence="3">The sequence shown here is derived from an EMBL/GenBank/DDBJ whole genome shotgun (WGS) entry which is preliminary data.</text>
</comment>
<dbReference type="InterPro" id="IPR013785">
    <property type="entry name" value="Aldolase_TIM"/>
</dbReference>
<dbReference type="Gene3D" id="3.20.20.70">
    <property type="entry name" value="Aldolase class I"/>
    <property type="match status" value="1"/>
</dbReference>
<sequence length="362" mass="41415">MHNLGISVYPTQSDLVEMCDYIEMSAKFEFKRIFTNLLSVKSDEEAVFNKFKSVVKVAKENDMTVIADINHKVFEALNLKRDDLSFFKALGVSGIRVDAGFSAQEIAQLSYNKQHMYVELNISVSDTFIEEVLSYQPNLDKLVGCHNFYPQTYTGLSYQHFVNTSEAYKRNNVHTAAFVTSQEATVGPWMIMEGLPTLESHRNLPIAVQVKHLLMTNLVDDFIIGNAFASESELQSLSEINLAMPSFDVYLNNDITELDETIVTEEFHFNRGDISDYVIRSTMSRVHYKDEPFPPNNTVQIKKGDIVICNEQYGHYKGEMQIALQDMENQGYKNVIGHVKKEEHFLLDLLKPWQSFELKVTS</sequence>
<dbReference type="Proteomes" id="UP000034455">
    <property type="component" value="Unassembled WGS sequence"/>
</dbReference>
<gene>
    <name evidence="3" type="ORF">UF66_1149</name>
</gene>
<accession>A0A0M2NZD5</accession>
<name>A0A0M2NZD5_STACC</name>
<proteinExistence type="predicted"/>
<dbReference type="EMBL" id="LAKJ01000019">
    <property type="protein sequence ID" value="KKI63043.1"/>
    <property type="molecule type" value="Genomic_DNA"/>
</dbReference>
<dbReference type="SUPFAM" id="SSF50891">
    <property type="entry name" value="Cyclophilin-like"/>
    <property type="match status" value="1"/>
</dbReference>
<dbReference type="InterPro" id="IPR043797">
    <property type="entry name" value="MupG_N"/>
</dbReference>
<dbReference type="AlphaFoldDB" id="A0A0M2NZD5"/>
<dbReference type="RefSeq" id="WP_019469217.1">
    <property type="nucleotide sequence ID" value="NZ_LAKJ01000019.1"/>
</dbReference>
<dbReference type="PATRIC" id="fig|74704.6.peg.1181"/>
<evidence type="ECO:0000313" key="3">
    <source>
        <dbReference type="EMBL" id="KKI63043.1"/>
    </source>
</evidence>